<organism evidence="3 4">
    <name type="scientific">Streptomyces niveus</name>
    <name type="common">Streptomyces spheroides</name>
    <dbReference type="NCBI Taxonomy" id="193462"/>
    <lineage>
        <taxon>Bacteria</taxon>
        <taxon>Bacillati</taxon>
        <taxon>Actinomycetota</taxon>
        <taxon>Actinomycetes</taxon>
        <taxon>Kitasatosporales</taxon>
        <taxon>Streptomycetaceae</taxon>
        <taxon>Streptomyces</taxon>
    </lineage>
</organism>
<dbReference type="Pfam" id="PF13531">
    <property type="entry name" value="SBP_bac_11"/>
    <property type="match status" value="1"/>
</dbReference>
<evidence type="ECO:0000313" key="4">
    <source>
        <dbReference type="Proteomes" id="UP000189677"/>
    </source>
</evidence>
<dbReference type="SUPFAM" id="SSF53300">
    <property type="entry name" value="vWA-like"/>
    <property type="match status" value="1"/>
</dbReference>
<feature type="region of interest" description="Disordered" evidence="1">
    <location>
        <begin position="571"/>
        <end position="591"/>
    </location>
</feature>
<dbReference type="Proteomes" id="UP000189677">
    <property type="component" value="Chromosome"/>
</dbReference>
<dbReference type="RefSeq" id="WP_078079189.1">
    <property type="nucleotide sequence ID" value="NZ_JBEXUK010000027.1"/>
</dbReference>
<dbReference type="SUPFAM" id="SSF52129">
    <property type="entry name" value="Caspase-like"/>
    <property type="match status" value="1"/>
</dbReference>
<dbReference type="InterPro" id="IPR029030">
    <property type="entry name" value="Caspase-like_dom_sf"/>
</dbReference>
<dbReference type="KEGG" id="snw:BBN63_34350"/>
<protein>
    <recommendedName>
        <fullName evidence="2">Peptidase C14 caspase domain-containing protein</fullName>
    </recommendedName>
</protein>
<name>A0A1U9R319_STRNV</name>
<dbReference type="GO" id="GO:0006508">
    <property type="term" value="P:proteolysis"/>
    <property type="evidence" value="ECO:0007669"/>
    <property type="project" value="InterPro"/>
</dbReference>
<proteinExistence type="predicted"/>
<dbReference type="OrthoDB" id="3542505at2"/>
<evidence type="ECO:0000256" key="1">
    <source>
        <dbReference type="SAM" id="MobiDB-lite"/>
    </source>
</evidence>
<keyword evidence="4" id="KW-1185">Reference proteome</keyword>
<dbReference type="GO" id="GO:0004197">
    <property type="term" value="F:cysteine-type endopeptidase activity"/>
    <property type="evidence" value="ECO:0007669"/>
    <property type="project" value="InterPro"/>
</dbReference>
<accession>A0A1U9R319</accession>
<feature type="domain" description="Peptidase C14 caspase" evidence="2">
    <location>
        <begin position="12"/>
        <end position="149"/>
    </location>
</feature>
<dbReference type="Gene3D" id="3.40.50.410">
    <property type="entry name" value="von Willebrand factor, type A domain"/>
    <property type="match status" value="1"/>
</dbReference>
<gene>
    <name evidence="3" type="ORF">BBN63_34350</name>
</gene>
<evidence type="ECO:0000259" key="2">
    <source>
        <dbReference type="Pfam" id="PF00656"/>
    </source>
</evidence>
<dbReference type="EMBL" id="CP018047">
    <property type="protein sequence ID" value="AQU70491.1"/>
    <property type="molecule type" value="Genomic_DNA"/>
</dbReference>
<dbReference type="InterPro" id="IPR011600">
    <property type="entry name" value="Pept_C14_caspase"/>
</dbReference>
<sequence length="798" mass="85427">MPRFDPRGRVNRALLVGVPEYDHIRPRDLAAVDHNLTQLSDVLRTGKIFGADEITVCRPEGVDKFTKALNDAVESAEGLLLFYFAGHGAIPAAGDELWLQMRNARVVAGSAGVFQGSQPWSQVLGTLASSKAKQIVVILDCCHAGNAARVWEAFPDKRHISQLMSVQANNLIGSGSGEKPTPFTEQLVRILRGGVGGNGGDVCFQGLSEELRAYMTRHWRTQRSEEWEPQSRPGTSGADVLLATDLPPVVRETPRPWWRRNPVLTAVAAGLVPLLGWGTYVLTNDAVNCAPPLELRLLTDPDLEPTVREAAASYLTSDANHKDDGCRRSGITTYSAGATDVVAAFRDNSEAWQEPGNGAINPQRDIGAQPDIWIPAVSADAVRARSETGRDSVTLAKAVPLASSPIVLAVPEDVAGENADQQVESELNDLVSAFLGTAGHQVLRSDPEFTDAALLATRGLYGTAASGKSAEKTVAPPGLPAPTGLDLLCQLPLDPDEDKRTAVLVPEHLLKPGVDCEVRTRAPRKVRYPTDVPGLDPAFVRVTWEGANLDKDARDEAADSFRTWLEGEDGQKEFSEDGFGKAGDAEPVSSDELDDTLAKYRNASGPGRVLFLLDSSGSMEDRWQGPSGAPGMLKQSLGGLGSKDTYGVWAVGETDKGSYTELLAFESHKNADAAATIDKGAQVKDVEADPYKALTKALDFMGRKGVDDQHPRLIVYVTDNEESAKLTSGDRLSTLTELARKKEIPVATVSLESGACEVGKPNERIASASGGRCLDTAQSDLMSALQDEVARTGSGDQE</sequence>
<reference evidence="3 4" key="1">
    <citation type="submission" date="2016-11" db="EMBL/GenBank/DDBJ databases">
        <title>Complete genome sequence of Streptomyces niveus SCSIO 3406.</title>
        <authorList>
            <person name="Zhu Q."/>
            <person name="Cheng W."/>
            <person name="Song Y."/>
            <person name="Li Q."/>
            <person name="Ju J."/>
        </authorList>
    </citation>
    <scope>NUCLEOTIDE SEQUENCE [LARGE SCALE GENOMIC DNA]</scope>
    <source>
        <strain evidence="3 4">SCSIO 3406</strain>
    </source>
</reference>
<dbReference type="Gene3D" id="3.40.50.1460">
    <property type="match status" value="1"/>
</dbReference>
<dbReference type="AlphaFoldDB" id="A0A1U9R319"/>
<evidence type="ECO:0000313" key="3">
    <source>
        <dbReference type="EMBL" id="AQU70491.1"/>
    </source>
</evidence>
<dbReference type="InterPro" id="IPR036465">
    <property type="entry name" value="vWFA_dom_sf"/>
</dbReference>
<dbReference type="Pfam" id="PF00656">
    <property type="entry name" value="Peptidase_C14"/>
    <property type="match status" value="1"/>
</dbReference>